<evidence type="ECO:0000313" key="4">
    <source>
        <dbReference type="Proteomes" id="UP000186108"/>
    </source>
</evidence>
<dbReference type="AlphaFoldDB" id="A0A1B1K8G5"/>
<organism evidence="1 4">
    <name type="scientific">Rhodococcus opacus</name>
    <name type="common">Nocardia opaca</name>
    <dbReference type="NCBI Taxonomy" id="37919"/>
    <lineage>
        <taxon>Bacteria</taxon>
        <taxon>Bacillati</taxon>
        <taxon>Actinomycetota</taxon>
        <taxon>Actinomycetes</taxon>
        <taxon>Mycobacteriales</taxon>
        <taxon>Nocardiaceae</taxon>
        <taxon>Rhodococcus</taxon>
    </lineage>
</organism>
<accession>A0A1B1K8G5</accession>
<protein>
    <submittedName>
        <fullName evidence="1">Uncharacterized protein</fullName>
    </submittedName>
</protein>
<reference evidence="2" key="2">
    <citation type="submission" date="2022-12" db="EMBL/GenBank/DDBJ databases">
        <authorList>
            <person name="Krivoruchko A.V."/>
            <person name="Elkin A."/>
        </authorList>
    </citation>
    <scope>NUCLEOTIDE SEQUENCE</scope>
    <source>
        <strain evidence="2">IEGM 249</strain>
    </source>
</reference>
<proteinExistence type="predicted"/>
<sequence>MTDQLHADLTERLGRAVARAAMDGGPLFGTVEITIAELAELLESRTPPGE</sequence>
<evidence type="ECO:0000313" key="2">
    <source>
        <dbReference type="EMBL" id="MCZ4589765.1"/>
    </source>
</evidence>
<evidence type="ECO:0000313" key="3">
    <source>
        <dbReference type="EMBL" id="WLF44637.1"/>
    </source>
</evidence>
<dbReference type="Proteomes" id="UP001231166">
    <property type="component" value="Chromosome"/>
</dbReference>
<dbReference type="Proteomes" id="UP000186108">
    <property type="component" value="Chromosome"/>
</dbReference>
<dbReference type="Proteomes" id="UP001066327">
    <property type="component" value="Unassembled WGS sequence"/>
</dbReference>
<name>A0A1B1K8G5_RHOOP</name>
<dbReference type="PATRIC" id="fig|37919.13.peg.4469"/>
<dbReference type="EMBL" id="CP009111">
    <property type="protein sequence ID" value="ANS28914.1"/>
    <property type="molecule type" value="Genomic_DNA"/>
</dbReference>
<keyword evidence="5" id="KW-1185">Reference proteome</keyword>
<evidence type="ECO:0000313" key="5">
    <source>
        <dbReference type="Proteomes" id="UP001066327"/>
    </source>
</evidence>
<evidence type="ECO:0000313" key="1">
    <source>
        <dbReference type="EMBL" id="ANS28914.1"/>
    </source>
</evidence>
<dbReference type="EMBL" id="JAPWIS010000036">
    <property type="protein sequence ID" value="MCZ4589765.1"/>
    <property type="molecule type" value="Genomic_DNA"/>
</dbReference>
<gene>
    <name evidence="2" type="ORF">O4328_40070</name>
    <name evidence="3" type="ORF">Q5707_22125</name>
    <name evidence="1" type="ORF">R1CP_21190</name>
</gene>
<dbReference type="RefSeq" id="WP_005263779.1">
    <property type="nucleotide sequence ID" value="NZ_CP009111.1"/>
</dbReference>
<dbReference type="EMBL" id="CP130953">
    <property type="protein sequence ID" value="WLF44637.1"/>
    <property type="molecule type" value="Genomic_DNA"/>
</dbReference>
<reference evidence="3" key="3">
    <citation type="submission" date="2023-07" db="EMBL/GenBank/DDBJ databases">
        <title>Genomic analysis of Rhodococcus opacus VOC-14 with glycol ethers degradation activity.</title>
        <authorList>
            <person name="Narkevich D.A."/>
            <person name="Hlushen A.M."/>
            <person name="Akhremchuk A.E."/>
            <person name="Sikolenko M.A."/>
            <person name="Valentovich L.N."/>
        </authorList>
    </citation>
    <scope>NUCLEOTIDE SEQUENCE</scope>
    <source>
        <strain evidence="3">VOC-14</strain>
    </source>
</reference>
<reference evidence="1 4" key="1">
    <citation type="submission" date="2014-07" db="EMBL/GenBank/DDBJ databases">
        <authorList>
            <person name="Zhang J.E."/>
            <person name="Yang H."/>
            <person name="Guo J."/>
            <person name="Deng Z."/>
            <person name="Luo H."/>
            <person name="Luo M."/>
            <person name="Zhao B."/>
        </authorList>
    </citation>
    <scope>NUCLEOTIDE SEQUENCE [LARGE SCALE GENOMIC DNA]</scope>
    <source>
        <strain evidence="1 4">1CP</strain>
    </source>
</reference>